<gene>
    <name evidence="2" type="ORF">V6N12_069689</name>
</gene>
<dbReference type="PANTHER" id="PTHR14580">
    <property type="entry name" value="MULTIPLE MYELOMA TUMOR-ASSOCIATED PROTEIN 2 FAMILY MEMBER"/>
    <property type="match status" value="1"/>
</dbReference>
<evidence type="ECO:0000256" key="1">
    <source>
        <dbReference type="SAM" id="MobiDB-lite"/>
    </source>
</evidence>
<evidence type="ECO:0000313" key="2">
    <source>
        <dbReference type="EMBL" id="KAK8579363.1"/>
    </source>
</evidence>
<sequence length="159" mass="17768">MNNKKKKERKESRLAVRSKQRTIGGKAEVVMEGKQDEANDVGGLGAKTYEGSDADALKDKIKRVKEDEEQAMREALGLAPKHSSQPQGNCLDKHELLELVKRWSTVEDLGAGHAEAERVDGLGFSRYISDVATLTRSRSEELYSEVKSNYRICGFLKEI</sequence>
<feature type="region of interest" description="Disordered" evidence="1">
    <location>
        <begin position="1"/>
        <end position="23"/>
    </location>
</feature>
<organism evidence="2 3">
    <name type="scientific">Hibiscus sabdariffa</name>
    <name type="common">roselle</name>
    <dbReference type="NCBI Taxonomy" id="183260"/>
    <lineage>
        <taxon>Eukaryota</taxon>
        <taxon>Viridiplantae</taxon>
        <taxon>Streptophyta</taxon>
        <taxon>Embryophyta</taxon>
        <taxon>Tracheophyta</taxon>
        <taxon>Spermatophyta</taxon>
        <taxon>Magnoliopsida</taxon>
        <taxon>eudicotyledons</taxon>
        <taxon>Gunneridae</taxon>
        <taxon>Pentapetalae</taxon>
        <taxon>rosids</taxon>
        <taxon>malvids</taxon>
        <taxon>Malvales</taxon>
        <taxon>Malvaceae</taxon>
        <taxon>Malvoideae</taxon>
        <taxon>Hibiscus</taxon>
    </lineage>
</organism>
<evidence type="ECO:0000313" key="3">
    <source>
        <dbReference type="Proteomes" id="UP001472677"/>
    </source>
</evidence>
<dbReference type="PANTHER" id="PTHR14580:SF0">
    <property type="entry name" value="MULTIPLE MYELOMA TUMOR-ASSOCIATED PROTEIN 2"/>
    <property type="match status" value="1"/>
</dbReference>
<comment type="caution">
    <text evidence="2">The sequence shown here is derived from an EMBL/GenBank/DDBJ whole genome shotgun (WGS) entry which is preliminary data.</text>
</comment>
<dbReference type="InterPro" id="IPR039207">
    <property type="entry name" value="MMTAG2-like"/>
</dbReference>
<protein>
    <submittedName>
        <fullName evidence="2">Uncharacterized protein</fullName>
    </submittedName>
</protein>
<keyword evidence="3" id="KW-1185">Reference proteome</keyword>
<name>A0ABR2FEK5_9ROSI</name>
<reference evidence="2 3" key="1">
    <citation type="journal article" date="2024" name="G3 (Bethesda)">
        <title>Genome assembly of Hibiscus sabdariffa L. provides insights into metabolisms of medicinal natural products.</title>
        <authorList>
            <person name="Kim T."/>
        </authorList>
    </citation>
    <scope>NUCLEOTIDE SEQUENCE [LARGE SCALE GENOMIC DNA]</scope>
    <source>
        <strain evidence="2">TK-2024</strain>
        <tissue evidence="2">Old leaves</tissue>
    </source>
</reference>
<proteinExistence type="predicted"/>
<dbReference type="Proteomes" id="UP001472677">
    <property type="component" value="Unassembled WGS sequence"/>
</dbReference>
<dbReference type="EMBL" id="JBBPBM010000006">
    <property type="protein sequence ID" value="KAK8579363.1"/>
    <property type="molecule type" value="Genomic_DNA"/>
</dbReference>
<accession>A0ABR2FEK5</accession>